<accession>A0A381MZI8</accession>
<sequence>MPKTPVTLQIKDGVIVDFEGSEDADALRAYFAKSGDPIATHLCHFTLGLNPRARTSGSVHQDEHVLGAVTFGFGSQAPAFGGTVPPCNVHCDVVLTTAKIECDGRIMLEDNKLNEEMGFGGLS</sequence>
<dbReference type="InterPro" id="IPR052170">
    <property type="entry name" value="M29_Exopeptidase"/>
</dbReference>
<evidence type="ECO:0000313" key="2">
    <source>
        <dbReference type="EMBL" id="SUZ47665.1"/>
    </source>
</evidence>
<dbReference type="InterPro" id="IPR058739">
    <property type="entry name" value="NicX"/>
</dbReference>
<organism evidence="2">
    <name type="scientific">marine metagenome</name>
    <dbReference type="NCBI Taxonomy" id="408172"/>
    <lineage>
        <taxon>unclassified sequences</taxon>
        <taxon>metagenomes</taxon>
        <taxon>ecological metagenomes</taxon>
    </lineage>
</organism>
<name>A0A381MZI8_9ZZZZ</name>
<keyword evidence="1" id="KW-0479">Metal-binding</keyword>
<dbReference type="PANTHER" id="PTHR34448:SF1">
    <property type="entry name" value="BLL6088 PROTEIN"/>
    <property type="match status" value="1"/>
</dbReference>
<gene>
    <name evidence="2" type="ORF">METZ01_LOCUS519</name>
</gene>
<dbReference type="Pfam" id="PF26233">
    <property type="entry name" value="NicX"/>
    <property type="match status" value="1"/>
</dbReference>
<dbReference type="SUPFAM" id="SSF144052">
    <property type="entry name" value="Thermophilic metalloprotease-like"/>
    <property type="match status" value="1"/>
</dbReference>
<evidence type="ECO:0000256" key="1">
    <source>
        <dbReference type="ARBA" id="ARBA00022723"/>
    </source>
</evidence>
<reference evidence="2" key="1">
    <citation type="submission" date="2018-05" db="EMBL/GenBank/DDBJ databases">
        <authorList>
            <person name="Lanie J.A."/>
            <person name="Ng W.-L."/>
            <person name="Kazmierczak K.M."/>
            <person name="Andrzejewski T.M."/>
            <person name="Davidsen T.M."/>
            <person name="Wayne K.J."/>
            <person name="Tettelin H."/>
            <person name="Glass J.I."/>
            <person name="Rusch D."/>
            <person name="Podicherti R."/>
            <person name="Tsui H.-C.T."/>
            <person name="Winkler M.E."/>
        </authorList>
    </citation>
    <scope>NUCLEOTIDE SEQUENCE</scope>
</reference>
<protein>
    <submittedName>
        <fullName evidence="2">Uncharacterized protein</fullName>
    </submittedName>
</protein>
<dbReference type="PANTHER" id="PTHR34448">
    <property type="entry name" value="AMINOPEPTIDASE"/>
    <property type="match status" value="1"/>
</dbReference>
<proteinExistence type="predicted"/>
<dbReference type="AlphaFoldDB" id="A0A381MZI8"/>
<dbReference type="GO" id="GO:0046872">
    <property type="term" value="F:metal ion binding"/>
    <property type="evidence" value="ECO:0007669"/>
    <property type="project" value="UniProtKB-KW"/>
</dbReference>
<dbReference type="EMBL" id="UINC01000028">
    <property type="protein sequence ID" value="SUZ47665.1"/>
    <property type="molecule type" value="Genomic_DNA"/>
</dbReference>